<gene>
    <name evidence="4" type="ORF">CKO25_00875</name>
</gene>
<sequence>MFTNSRRFVLWSSMLLLVAASALHAGPTIQSWETPNGARVLFVPSPELPMVDVSVVFDGGSARDGARFGLASMTASMLTQGAGEWNADAIAERLENLGANLSASADRDTATVSLRTLTRQPAMDTAVETLSLLLTAPTFPEADFERQRSNRLIALRRDEESPRSVGQKALYRQIFGSHPYATDPAGTAETIRALTREDLVDFHRAHYVAANAVVAIVGDLDRAQAEELATRITAGLPRGEAPPPLPEVPALTAAVLEPITFPSSQTTLLAGQPGMRRGDPDYFVLYVGNHILGGSGLVSLLMEEIREKRGLSYSTYSYFSPLAQPGPFLMGLQTKNDQADQAQDVMLETLQRFITEGPSDAELTAAKRNITGGFPLRIASNSDIVGYLAMMGFYGLPLDYLDRFTDRIEAVTVEQIQEAFARRIDPDRLAIVRVGGGQGADQAAPAGGEG</sequence>
<dbReference type="AlphaFoldDB" id="A0A9X0WEJ3"/>
<feature type="chain" id="PRO_5040964978" evidence="1">
    <location>
        <begin position="26"/>
        <end position="450"/>
    </location>
</feature>
<proteinExistence type="predicted"/>
<dbReference type="InterPro" id="IPR050361">
    <property type="entry name" value="MPP/UQCRC_Complex"/>
</dbReference>
<accession>A0A9X0WEJ3</accession>
<evidence type="ECO:0000313" key="5">
    <source>
        <dbReference type="Proteomes" id="UP001138802"/>
    </source>
</evidence>
<keyword evidence="5" id="KW-1185">Reference proteome</keyword>
<feature type="signal peptide" evidence="1">
    <location>
        <begin position="1"/>
        <end position="25"/>
    </location>
</feature>
<name>A0A9X0WEJ3_9GAMM</name>
<dbReference type="InterPro" id="IPR007863">
    <property type="entry name" value="Peptidase_M16_C"/>
</dbReference>
<dbReference type="Pfam" id="PF05193">
    <property type="entry name" value="Peptidase_M16_C"/>
    <property type="match status" value="1"/>
</dbReference>
<dbReference type="Pfam" id="PF00675">
    <property type="entry name" value="Peptidase_M16"/>
    <property type="match status" value="1"/>
</dbReference>
<feature type="domain" description="Peptidase M16 N-terminal" evidence="2">
    <location>
        <begin position="40"/>
        <end position="181"/>
    </location>
</feature>
<evidence type="ECO:0000259" key="3">
    <source>
        <dbReference type="Pfam" id="PF05193"/>
    </source>
</evidence>
<reference evidence="4 5" key="1">
    <citation type="journal article" date="2020" name="Microorganisms">
        <title>Osmotic Adaptation and Compatible Solute Biosynthesis of Phototrophic Bacteria as Revealed from Genome Analyses.</title>
        <authorList>
            <person name="Imhoff J.F."/>
            <person name="Rahn T."/>
            <person name="Kunzel S."/>
            <person name="Keller A."/>
            <person name="Neulinger S.C."/>
        </authorList>
    </citation>
    <scope>NUCLEOTIDE SEQUENCE [LARGE SCALE GENOMIC DNA]</scope>
    <source>
        <strain evidence="4 5">DSM 21303</strain>
    </source>
</reference>
<dbReference type="InterPro" id="IPR011765">
    <property type="entry name" value="Pept_M16_N"/>
</dbReference>
<dbReference type="GO" id="GO:0046872">
    <property type="term" value="F:metal ion binding"/>
    <property type="evidence" value="ECO:0007669"/>
    <property type="project" value="InterPro"/>
</dbReference>
<organism evidence="4 5">
    <name type="scientific">Thiocapsa imhoffii</name>
    <dbReference type="NCBI Taxonomy" id="382777"/>
    <lineage>
        <taxon>Bacteria</taxon>
        <taxon>Pseudomonadati</taxon>
        <taxon>Pseudomonadota</taxon>
        <taxon>Gammaproteobacteria</taxon>
        <taxon>Chromatiales</taxon>
        <taxon>Chromatiaceae</taxon>
        <taxon>Thiocapsa</taxon>
    </lineage>
</organism>
<keyword evidence="1" id="KW-0732">Signal</keyword>
<dbReference type="SUPFAM" id="SSF63411">
    <property type="entry name" value="LuxS/MPP-like metallohydrolase"/>
    <property type="match status" value="2"/>
</dbReference>
<protein>
    <submittedName>
        <fullName evidence="4">Peptidase M16</fullName>
    </submittedName>
</protein>
<evidence type="ECO:0000313" key="4">
    <source>
        <dbReference type="EMBL" id="MBK1643229.1"/>
    </source>
</evidence>
<evidence type="ECO:0000256" key="1">
    <source>
        <dbReference type="SAM" id="SignalP"/>
    </source>
</evidence>
<dbReference type="Gene3D" id="3.30.830.10">
    <property type="entry name" value="Metalloenzyme, LuxS/M16 peptidase-like"/>
    <property type="match status" value="2"/>
</dbReference>
<dbReference type="PANTHER" id="PTHR11851:SF224">
    <property type="entry name" value="PROCESSING PROTEASE"/>
    <property type="match status" value="1"/>
</dbReference>
<dbReference type="PANTHER" id="PTHR11851">
    <property type="entry name" value="METALLOPROTEASE"/>
    <property type="match status" value="1"/>
</dbReference>
<dbReference type="RefSeq" id="WP_242467245.1">
    <property type="nucleotide sequence ID" value="NZ_NRSD01000001.1"/>
</dbReference>
<evidence type="ECO:0000259" key="2">
    <source>
        <dbReference type="Pfam" id="PF00675"/>
    </source>
</evidence>
<dbReference type="InterPro" id="IPR011249">
    <property type="entry name" value="Metalloenz_LuxS/M16"/>
</dbReference>
<comment type="caution">
    <text evidence="4">The sequence shown here is derived from an EMBL/GenBank/DDBJ whole genome shotgun (WGS) entry which is preliminary data.</text>
</comment>
<dbReference type="Proteomes" id="UP001138802">
    <property type="component" value="Unassembled WGS sequence"/>
</dbReference>
<dbReference type="EMBL" id="NRSD01000001">
    <property type="protein sequence ID" value="MBK1643229.1"/>
    <property type="molecule type" value="Genomic_DNA"/>
</dbReference>
<feature type="domain" description="Peptidase M16 C-terminal" evidence="3">
    <location>
        <begin position="194"/>
        <end position="369"/>
    </location>
</feature>